<dbReference type="RefSeq" id="XP_030752533.1">
    <property type="nucleotide sequence ID" value="XM_030896673.1"/>
</dbReference>
<feature type="domain" description="Helicase C-terminal" evidence="6">
    <location>
        <begin position="335"/>
        <end position="483"/>
    </location>
</feature>
<dbReference type="GO" id="GO:0005524">
    <property type="term" value="F:ATP binding"/>
    <property type="evidence" value="ECO:0007669"/>
    <property type="project" value="UniProtKB-KW"/>
</dbReference>
<dbReference type="FunCoup" id="A0A6J2XLY0">
    <property type="interactions" value="1426"/>
</dbReference>
<reference evidence="8" key="1">
    <citation type="submission" date="2025-08" db="UniProtKB">
        <authorList>
            <consortium name="RefSeq"/>
        </authorList>
    </citation>
    <scope>IDENTIFICATION</scope>
    <source>
        <tissue evidence="8">Gonads</tissue>
    </source>
</reference>
<dbReference type="GO" id="GO:0004386">
    <property type="term" value="F:helicase activity"/>
    <property type="evidence" value="ECO:0007669"/>
    <property type="project" value="UniProtKB-KW"/>
</dbReference>
<dbReference type="Proteomes" id="UP000504635">
    <property type="component" value="Unplaced"/>
</dbReference>
<accession>A0A6J2XLY0</accession>
<keyword evidence="2" id="KW-0378">Hydrolase</keyword>
<organism evidence="7 8">
    <name type="scientific">Sitophilus oryzae</name>
    <name type="common">Rice weevil</name>
    <name type="synonym">Curculio oryzae</name>
    <dbReference type="NCBI Taxonomy" id="7048"/>
    <lineage>
        <taxon>Eukaryota</taxon>
        <taxon>Metazoa</taxon>
        <taxon>Ecdysozoa</taxon>
        <taxon>Arthropoda</taxon>
        <taxon>Hexapoda</taxon>
        <taxon>Insecta</taxon>
        <taxon>Pterygota</taxon>
        <taxon>Neoptera</taxon>
        <taxon>Endopterygota</taxon>
        <taxon>Coleoptera</taxon>
        <taxon>Polyphaga</taxon>
        <taxon>Cucujiformia</taxon>
        <taxon>Curculionidae</taxon>
        <taxon>Dryophthorinae</taxon>
        <taxon>Sitophilus</taxon>
    </lineage>
</organism>
<dbReference type="PANTHER" id="PTHR47960">
    <property type="entry name" value="DEAD-BOX ATP-DEPENDENT RNA HELICASE 50"/>
    <property type="match status" value="1"/>
</dbReference>
<dbReference type="GO" id="GO:0003676">
    <property type="term" value="F:nucleic acid binding"/>
    <property type="evidence" value="ECO:0007669"/>
    <property type="project" value="InterPro"/>
</dbReference>
<dbReference type="InterPro" id="IPR027417">
    <property type="entry name" value="P-loop_NTPase"/>
</dbReference>
<evidence type="ECO:0000256" key="3">
    <source>
        <dbReference type="ARBA" id="ARBA00022806"/>
    </source>
</evidence>
<dbReference type="Pfam" id="PF00271">
    <property type="entry name" value="Helicase_C"/>
    <property type="match status" value="1"/>
</dbReference>
<dbReference type="InterPro" id="IPR011545">
    <property type="entry name" value="DEAD/DEAH_box_helicase_dom"/>
</dbReference>
<evidence type="ECO:0000313" key="8">
    <source>
        <dbReference type="RefSeq" id="XP_030752533.1"/>
    </source>
</evidence>
<evidence type="ECO:0000259" key="6">
    <source>
        <dbReference type="PROSITE" id="PS51194"/>
    </source>
</evidence>
<name>A0A6J2XLY0_SITOR</name>
<dbReference type="PROSITE" id="PS51192">
    <property type="entry name" value="HELICASE_ATP_BIND_1"/>
    <property type="match status" value="1"/>
</dbReference>
<keyword evidence="4" id="KW-0067">ATP-binding</keyword>
<proteinExistence type="predicted"/>
<evidence type="ECO:0000256" key="4">
    <source>
        <dbReference type="ARBA" id="ARBA00022840"/>
    </source>
</evidence>
<feature type="domain" description="Helicase ATP-binding" evidence="5">
    <location>
        <begin position="134"/>
        <end position="308"/>
    </location>
</feature>
<evidence type="ECO:0000313" key="7">
    <source>
        <dbReference type="Proteomes" id="UP000504635"/>
    </source>
</evidence>
<dbReference type="SMART" id="SM00490">
    <property type="entry name" value="HELICc"/>
    <property type="match status" value="1"/>
</dbReference>
<dbReference type="AlphaFoldDB" id="A0A6J2XLY0"/>
<dbReference type="GO" id="GO:0016787">
    <property type="term" value="F:hydrolase activity"/>
    <property type="evidence" value="ECO:0007669"/>
    <property type="project" value="UniProtKB-KW"/>
</dbReference>
<dbReference type="SMART" id="SM00487">
    <property type="entry name" value="DEXDc"/>
    <property type="match status" value="1"/>
</dbReference>
<keyword evidence="1" id="KW-0547">Nucleotide-binding</keyword>
<dbReference type="InParanoid" id="A0A6J2XLY0"/>
<dbReference type="KEGG" id="soy:115879716"/>
<keyword evidence="3 8" id="KW-0347">Helicase</keyword>
<dbReference type="CDD" id="cd18787">
    <property type="entry name" value="SF2_C_DEAD"/>
    <property type="match status" value="1"/>
</dbReference>
<keyword evidence="7" id="KW-1185">Reference proteome</keyword>
<dbReference type="Pfam" id="PF00270">
    <property type="entry name" value="DEAD"/>
    <property type="match status" value="1"/>
</dbReference>
<dbReference type="OrthoDB" id="10256233at2759"/>
<evidence type="ECO:0000259" key="5">
    <source>
        <dbReference type="PROSITE" id="PS51192"/>
    </source>
</evidence>
<dbReference type="CTD" id="33254"/>
<dbReference type="GeneID" id="115879716"/>
<dbReference type="InterPro" id="IPR001650">
    <property type="entry name" value="Helicase_C-like"/>
</dbReference>
<gene>
    <name evidence="8" type="primary">LOC115879716</name>
</gene>
<dbReference type="PROSITE" id="PS51194">
    <property type="entry name" value="HELICASE_CTER"/>
    <property type="match status" value="1"/>
</dbReference>
<dbReference type="Gene3D" id="3.40.50.300">
    <property type="entry name" value="P-loop containing nucleotide triphosphate hydrolases"/>
    <property type="match status" value="2"/>
</dbReference>
<evidence type="ECO:0000256" key="2">
    <source>
        <dbReference type="ARBA" id="ARBA00022801"/>
    </source>
</evidence>
<evidence type="ECO:0000256" key="1">
    <source>
        <dbReference type="ARBA" id="ARBA00022741"/>
    </source>
</evidence>
<dbReference type="InterPro" id="IPR014001">
    <property type="entry name" value="Helicase_ATP-bd"/>
</dbReference>
<sequence length="495" mass="55775">MWCILFSNSDVMASIALGKRLLKKYGLWDNLLYYSTTAPKIKTNKNTLLISCKQKKLDYYLGSTYNKLDEVSLASKGWLHSKSKGDYFTIIPISKQEDEGEGCLFSNLGINKLIIDALKNIKIKEATSFQTKAITTVQRGVHTLLAAETGCGKTIAFLLPIIQNIINSERNEQLNAPKAVVLVPNRELAFQTTEFANILGAPFGIKVKTVTGGRTKYNMMNPQLNDVDIIVATPGALSKLSTVGIYKLNQVLYFVLDEADTLLDDGFIDRVEVLIKRMSQAQLILVSATLPRKLPDILAPYESRMEQVVSPNLHMPLLHVKQKFMRITKSDRPARLLQLTKFNKEPMIIFTNKHQNCNWLAMFLRENGISCANINGDMNYAIRIEQWNKFIRGETNILSATDVGSRGLNTIQVKHILNYDFPIYAADYLHRIGRVGRLGSPHDSKITNFICSEPEVNLVQQIELAIRRNVPLTNVDGNITKIVHNNILRKIRQGP</sequence>
<dbReference type="SUPFAM" id="SSF52540">
    <property type="entry name" value="P-loop containing nucleoside triphosphate hydrolases"/>
    <property type="match status" value="1"/>
</dbReference>
<protein>
    <submittedName>
        <fullName evidence="8">Probable ATP-dependent RNA helicase DDX28</fullName>
    </submittedName>
</protein>